<keyword evidence="3" id="KW-1185">Reference proteome</keyword>
<feature type="region of interest" description="Disordered" evidence="1">
    <location>
        <begin position="115"/>
        <end position="152"/>
    </location>
</feature>
<organism evidence="2 3">
    <name type="scientific">Paramuricea clavata</name>
    <name type="common">Red gorgonian</name>
    <name type="synonym">Violescent sea-whip</name>
    <dbReference type="NCBI Taxonomy" id="317549"/>
    <lineage>
        <taxon>Eukaryota</taxon>
        <taxon>Metazoa</taxon>
        <taxon>Cnidaria</taxon>
        <taxon>Anthozoa</taxon>
        <taxon>Octocorallia</taxon>
        <taxon>Malacalcyonacea</taxon>
        <taxon>Plexauridae</taxon>
        <taxon>Paramuricea</taxon>
    </lineage>
</organism>
<evidence type="ECO:0000313" key="3">
    <source>
        <dbReference type="Proteomes" id="UP001152795"/>
    </source>
</evidence>
<reference evidence="2" key="1">
    <citation type="submission" date="2020-04" db="EMBL/GenBank/DDBJ databases">
        <authorList>
            <person name="Alioto T."/>
            <person name="Alioto T."/>
            <person name="Gomez Garrido J."/>
        </authorList>
    </citation>
    <scope>NUCLEOTIDE SEQUENCE</scope>
    <source>
        <strain evidence="2">A484AB</strain>
    </source>
</reference>
<gene>
    <name evidence="2" type="ORF">PACLA_8A085519</name>
</gene>
<sequence>MPADDNTEAHNEVPEPQETAQHGQLQDAARRNQGWHTTQATVPQGDARRSRSVRRTHSAIIMQMPRRPRRPTQESIEGLSRSRAASYEGSYRNVRTSVDQTRHSAIIVLTERTQRRPPERSAMGQVYAPRQRRPIEESAEGLSHSRDGSQEGAYRSVRARVNHTLHSANLLLKASGTL</sequence>
<dbReference type="Proteomes" id="UP001152795">
    <property type="component" value="Unassembled WGS sequence"/>
</dbReference>
<accession>A0A7D9EIJ2</accession>
<evidence type="ECO:0000313" key="2">
    <source>
        <dbReference type="EMBL" id="CAB4010382.1"/>
    </source>
</evidence>
<protein>
    <submittedName>
        <fullName evidence="2">Uncharacterized protein</fullName>
    </submittedName>
</protein>
<evidence type="ECO:0000256" key="1">
    <source>
        <dbReference type="SAM" id="MobiDB-lite"/>
    </source>
</evidence>
<comment type="caution">
    <text evidence="2">The sequence shown here is derived from an EMBL/GenBank/DDBJ whole genome shotgun (WGS) entry which is preliminary data.</text>
</comment>
<feature type="region of interest" description="Disordered" evidence="1">
    <location>
        <begin position="1"/>
        <end position="88"/>
    </location>
</feature>
<name>A0A7D9EIJ2_PARCT</name>
<proteinExistence type="predicted"/>
<dbReference type="EMBL" id="CACRXK020006767">
    <property type="protein sequence ID" value="CAB4010382.1"/>
    <property type="molecule type" value="Genomic_DNA"/>
</dbReference>
<dbReference type="AlphaFoldDB" id="A0A7D9EIJ2"/>